<keyword evidence="1" id="KW-0802">TPR repeat</keyword>
<feature type="repeat" description="TPR" evidence="1">
    <location>
        <begin position="411"/>
        <end position="444"/>
    </location>
</feature>
<comment type="caution">
    <text evidence="3">The sequence shown here is derived from an EMBL/GenBank/DDBJ whole genome shotgun (WGS) entry which is preliminary data.</text>
</comment>
<dbReference type="SUPFAM" id="SSF48452">
    <property type="entry name" value="TPR-like"/>
    <property type="match status" value="1"/>
</dbReference>
<evidence type="ECO:0000313" key="4">
    <source>
        <dbReference type="Proteomes" id="UP001336835"/>
    </source>
</evidence>
<dbReference type="PROSITE" id="PS50005">
    <property type="entry name" value="TPR"/>
    <property type="match status" value="1"/>
</dbReference>
<dbReference type="InterPro" id="IPR019734">
    <property type="entry name" value="TPR_rpt"/>
</dbReference>
<evidence type="ECO:0000256" key="1">
    <source>
        <dbReference type="PROSITE-ProRule" id="PRU00339"/>
    </source>
</evidence>
<reference evidence="3 4" key="1">
    <citation type="submission" date="2024-01" db="EMBL/GenBank/DDBJ databases">
        <title>Pedobacter sp. nov., isolated from fresh soil.</title>
        <authorList>
            <person name="Le N.T.T."/>
        </authorList>
    </citation>
    <scope>NUCLEOTIDE SEQUENCE [LARGE SCALE GENOMIC DNA]</scope>
    <source>
        <strain evidence="3 4">KR3-3</strain>
    </source>
</reference>
<keyword evidence="4" id="KW-1185">Reference proteome</keyword>
<dbReference type="Proteomes" id="UP001336835">
    <property type="component" value="Unassembled WGS sequence"/>
</dbReference>
<keyword evidence="2" id="KW-0732">Signal</keyword>
<dbReference type="RefSeq" id="WP_330109590.1">
    <property type="nucleotide sequence ID" value="NZ_JAZDQT010000004.1"/>
</dbReference>
<dbReference type="InterPro" id="IPR011990">
    <property type="entry name" value="TPR-like_helical_dom_sf"/>
</dbReference>
<feature type="signal peptide" evidence="2">
    <location>
        <begin position="1"/>
        <end position="28"/>
    </location>
</feature>
<dbReference type="EMBL" id="JAZDQT010000004">
    <property type="protein sequence ID" value="MEE1947305.1"/>
    <property type="molecule type" value="Genomic_DNA"/>
</dbReference>
<name>A0ABU7ICT2_9SPHI</name>
<feature type="chain" id="PRO_5046552113" evidence="2">
    <location>
        <begin position="29"/>
        <end position="500"/>
    </location>
</feature>
<gene>
    <name evidence="3" type="ORF">VRU48_19420</name>
</gene>
<evidence type="ECO:0000313" key="3">
    <source>
        <dbReference type="EMBL" id="MEE1947305.1"/>
    </source>
</evidence>
<protein>
    <submittedName>
        <fullName evidence="3">Tetratricopeptide repeat protein</fullName>
    </submittedName>
</protein>
<evidence type="ECO:0000256" key="2">
    <source>
        <dbReference type="SAM" id="SignalP"/>
    </source>
</evidence>
<proteinExistence type="predicted"/>
<sequence length="500" mass="56225">MLKPLRIKRYTKYLFLCCCLAVPNLALANFDFNANCLKAYQNIFELKLATARQLIANEKKVHPNNSIVPLLENYVDYFYLITTESKTEFDRLEANKSARIDQISDDDKTSPYYLYAQAEINLQWALIRGRYGAYLTAAREINRANNMLQDNSKKFPGFHLNGKGLGLINAVIGALPDGFLKSTLSTFGLRGNLQQGLNMLDKLAENLPKSSYEPFYEETVFYYAYVLSDVAKSPQAYAKTMKYTARIADSSLLKSYLQAYVCTRNGHNDEAIEILTNRPSGAYYQAFPYLDYLMGIAKLNKLDYSASASFDRFLQTNKGVNYIKDANLHLGWIALLKGDDAGYNAYAAKAKSSGYTYQERDKQALNDANAPVPNKNLLKARLLFDGAYLSKAAELLNGTNADDYTSPKDKAEYYYRLGRINDDLGKDELALANYQNAINVGKNLKYYYAAKAAIQMGKIYEKSNPAKAKASFNTAIGMKNHEYESSIEAEAKQGLKRLGN</sequence>
<accession>A0ABU7ICT2</accession>
<dbReference type="Gene3D" id="1.25.40.10">
    <property type="entry name" value="Tetratricopeptide repeat domain"/>
    <property type="match status" value="1"/>
</dbReference>
<organism evidence="3 4">
    <name type="scientific">Pedobacter albus</name>
    <dbReference type="NCBI Taxonomy" id="3113905"/>
    <lineage>
        <taxon>Bacteria</taxon>
        <taxon>Pseudomonadati</taxon>
        <taxon>Bacteroidota</taxon>
        <taxon>Sphingobacteriia</taxon>
        <taxon>Sphingobacteriales</taxon>
        <taxon>Sphingobacteriaceae</taxon>
        <taxon>Pedobacter</taxon>
    </lineage>
</organism>